<gene>
    <name evidence="1" type="ORF">SAMN02927921_04209</name>
</gene>
<dbReference type="InterPro" id="IPR024072">
    <property type="entry name" value="DHFR-like_dom_sf"/>
</dbReference>
<sequence length="79" mass="9032">MRKVILNLAVSFDGFIEGPGGEVDWCIMEDDMDFGAFLDRVDTVLYGRVSYDAWGNYQPGDDAPEAEKSMWRHLHTMDK</sequence>
<dbReference type="Proteomes" id="UP000182248">
    <property type="component" value="Unassembled WGS sequence"/>
</dbReference>
<organism evidence="1 2">
    <name type="scientific">Sinomicrobium oceani</name>
    <dbReference type="NCBI Taxonomy" id="1150368"/>
    <lineage>
        <taxon>Bacteria</taxon>
        <taxon>Pseudomonadati</taxon>
        <taxon>Bacteroidota</taxon>
        <taxon>Flavobacteriia</taxon>
        <taxon>Flavobacteriales</taxon>
        <taxon>Flavobacteriaceae</taxon>
        <taxon>Sinomicrobium</taxon>
    </lineage>
</organism>
<dbReference type="STRING" id="1150368.SAMN02927921_04209"/>
<dbReference type="EMBL" id="FPJE01000043">
    <property type="protein sequence ID" value="SFW77259.1"/>
    <property type="molecule type" value="Genomic_DNA"/>
</dbReference>
<dbReference type="SUPFAM" id="SSF53597">
    <property type="entry name" value="Dihydrofolate reductase-like"/>
    <property type="match status" value="1"/>
</dbReference>
<protein>
    <submittedName>
        <fullName evidence="1">RibD C-terminal domain-containing protein</fullName>
    </submittedName>
</protein>
<dbReference type="AlphaFoldDB" id="A0A1K1RYQ1"/>
<proteinExistence type="predicted"/>
<dbReference type="Gene3D" id="3.40.430.10">
    <property type="entry name" value="Dihydrofolate Reductase, subunit A"/>
    <property type="match status" value="1"/>
</dbReference>
<accession>A0A1K1RYQ1</accession>
<evidence type="ECO:0000313" key="1">
    <source>
        <dbReference type="EMBL" id="SFW77259.1"/>
    </source>
</evidence>
<keyword evidence="2" id="KW-1185">Reference proteome</keyword>
<reference evidence="1 2" key="1">
    <citation type="submission" date="2016-11" db="EMBL/GenBank/DDBJ databases">
        <authorList>
            <person name="Jaros S."/>
            <person name="Januszkiewicz K."/>
            <person name="Wedrychowicz H."/>
        </authorList>
    </citation>
    <scope>NUCLEOTIDE SEQUENCE [LARGE SCALE GENOMIC DNA]</scope>
    <source>
        <strain evidence="1 2">CGMCC 1.12145</strain>
    </source>
</reference>
<evidence type="ECO:0000313" key="2">
    <source>
        <dbReference type="Proteomes" id="UP000182248"/>
    </source>
</evidence>
<name>A0A1K1RYQ1_9FLAO</name>
<dbReference type="RefSeq" id="WP_245777083.1">
    <property type="nucleotide sequence ID" value="NZ_FPJE01000043.1"/>
</dbReference>